<name>A0A645E7Y8_9ZZZZ</name>
<proteinExistence type="predicted"/>
<organism evidence="3">
    <name type="scientific">bioreactor metagenome</name>
    <dbReference type="NCBI Taxonomy" id="1076179"/>
    <lineage>
        <taxon>unclassified sequences</taxon>
        <taxon>metagenomes</taxon>
        <taxon>ecological metagenomes</taxon>
    </lineage>
</organism>
<keyword evidence="3" id="KW-0378">Hydrolase</keyword>
<dbReference type="EMBL" id="VSSQ01043949">
    <property type="protein sequence ID" value="MPM97716.1"/>
    <property type="molecule type" value="Genomic_DNA"/>
</dbReference>
<dbReference type="SMART" id="SM00331">
    <property type="entry name" value="PP2C_SIG"/>
    <property type="match status" value="1"/>
</dbReference>
<dbReference type="Pfam" id="PF13672">
    <property type="entry name" value="PP2C_2"/>
    <property type="match status" value="1"/>
</dbReference>
<feature type="region of interest" description="Disordered" evidence="1">
    <location>
        <begin position="202"/>
        <end position="231"/>
    </location>
</feature>
<sequence length="231" mass="25574">MGGHNGGEIASELALKSFDNFLLNLPDKLYPEELKQKIDLWVKTIHSEIIREGLSSPEFNGMGTTFTGIFSYQNRFFTVHVGDSRLYRFRNGILKQLTTDHSMRELTGNPDTPSNLIYNSIGAGDDAFADFNDITENIINGDKFLICSDGLTDMLDDDAICQLLEAKKSPSDIASEACNEGGKDNISVLLLEVEDVISQIIDEGPEDDSDGYKKGNNQSKDKGEDVRRVVI</sequence>
<dbReference type="AlphaFoldDB" id="A0A645E7Y8"/>
<dbReference type="InterPro" id="IPR015655">
    <property type="entry name" value="PP2C"/>
</dbReference>
<accession>A0A645E7Y8</accession>
<feature type="compositionally biased region" description="Basic and acidic residues" evidence="1">
    <location>
        <begin position="219"/>
        <end position="231"/>
    </location>
</feature>
<gene>
    <name evidence="3" type="primary">stp_13</name>
    <name evidence="3" type="ORF">SDC9_144893</name>
</gene>
<dbReference type="EC" id="3.1.3.16" evidence="3"/>
<dbReference type="InterPro" id="IPR001932">
    <property type="entry name" value="PPM-type_phosphatase-like_dom"/>
</dbReference>
<dbReference type="InterPro" id="IPR036457">
    <property type="entry name" value="PPM-type-like_dom_sf"/>
</dbReference>
<protein>
    <submittedName>
        <fullName evidence="3">Serine/threonine phosphatase stp</fullName>
        <ecNumber evidence="3">3.1.3.16</ecNumber>
    </submittedName>
</protein>
<dbReference type="SUPFAM" id="SSF81606">
    <property type="entry name" value="PP2C-like"/>
    <property type="match status" value="1"/>
</dbReference>
<evidence type="ECO:0000256" key="1">
    <source>
        <dbReference type="SAM" id="MobiDB-lite"/>
    </source>
</evidence>
<evidence type="ECO:0000313" key="3">
    <source>
        <dbReference type="EMBL" id="MPM97716.1"/>
    </source>
</evidence>
<feature type="domain" description="PPM-type phosphatase" evidence="2">
    <location>
        <begin position="1"/>
        <end position="193"/>
    </location>
</feature>
<evidence type="ECO:0000259" key="2">
    <source>
        <dbReference type="PROSITE" id="PS51746"/>
    </source>
</evidence>
<dbReference type="PROSITE" id="PS51746">
    <property type="entry name" value="PPM_2"/>
    <property type="match status" value="1"/>
</dbReference>
<dbReference type="CDD" id="cd00143">
    <property type="entry name" value="PP2Cc"/>
    <property type="match status" value="1"/>
</dbReference>
<dbReference type="SMART" id="SM00332">
    <property type="entry name" value="PP2Cc"/>
    <property type="match status" value="1"/>
</dbReference>
<comment type="caution">
    <text evidence="3">The sequence shown here is derived from an EMBL/GenBank/DDBJ whole genome shotgun (WGS) entry which is preliminary data.</text>
</comment>
<dbReference type="Gene3D" id="3.60.40.10">
    <property type="entry name" value="PPM-type phosphatase domain"/>
    <property type="match status" value="1"/>
</dbReference>
<dbReference type="GO" id="GO:0004722">
    <property type="term" value="F:protein serine/threonine phosphatase activity"/>
    <property type="evidence" value="ECO:0007669"/>
    <property type="project" value="UniProtKB-EC"/>
</dbReference>
<reference evidence="3" key="1">
    <citation type="submission" date="2019-08" db="EMBL/GenBank/DDBJ databases">
        <authorList>
            <person name="Kucharzyk K."/>
            <person name="Murdoch R.W."/>
            <person name="Higgins S."/>
            <person name="Loffler F."/>
        </authorList>
    </citation>
    <scope>NUCLEOTIDE SEQUENCE</scope>
</reference>
<dbReference type="PANTHER" id="PTHR47992">
    <property type="entry name" value="PROTEIN PHOSPHATASE"/>
    <property type="match status" value="1"/>
</dbReference>